<gene>
    <name evidence="1" type="ORF">LCGC14_1187860</name>
</gene>
<organism evidence="1">
    <name type="scientific">marine sediment metagenome</name>
    <dbReference type="NCBI Taxonomy" id="412755"/>
    <lineage>
        <taxon>unclassified sequences</taxon>
        <taxon>metagenomes</taxon>
        <taxon>ecological metagenomes</taxon>
    </lineage>
</organism>
<evidence type="ECO:0000313" key="1">
    <source>
        <dbReference type="EMBL" id="KKM95473.1"/>
    </source>
</evidence>
<proteinExistence type="predicted"/>
<accession>A0A0F9LQ42</accession>
<sequence>MPLDQEYWKDNLLCDYDKIVDKAENISIEEFKKNKKYSQRILSTYFQELENRDILIERLFKKPNDLKEFLLLEEFTNGTFQDIVGKIMDLSLSKSQLYEVTKTGQKKLKQYSKYDKFAGIIKLYHGDPKILIKILLLEKINRRSQSKFEIKIKDIEKLKSRFNNQDQLKKTLELFDEEEKDDRKSKFLGWFDINGEIYLYFIREFKRSMALKIETTRFDTVCEWIIIRIPSELNQVRVSYQSNINIKKFIPNIFSDGQKKKKDDSKKEIIKDYNILNAKEKVKIFFETVLKEDIYPLVEIRFDPAPFRGAPMLILSDKKNQTLQNTIRWFEENKKKLFKDISSIKECKIFFNGHRLKIKLDHKAEGIAIRYLDSNLLISLRNEFEEYMKNKFEISVIPGV</sequence>
<protein>
    <submittedName>
        <fullName evidence="1">Uncharacterized protein</fullName>
    </submittedName>
</protein>
<dbReference type="AlphaFoldDB" id="A0A0F9LQ42"/>
<dbReference type="EMBL" id="LAZR01006004">
    <property type="protein sequence ID" value="KKM95473.1"/>
    <property type="molecule type" value="Genomic_DNA"/>
</dbReference>
<comment type="caution">
    <text evidence="1">The sequence shown here is derived from an EMBL/GenBank/DDBJ whole genome shotgun (WGS) entry which is preliminary data.</text>
</comment>
<reference evidence="1" key="1">
    <citation type="journal article" date="2015" name="Nature">
        <title>Complex archaea that bridge the gap between prokaryotes and eukaryotes.</title>
        <authorList>
            <person name="Spang A."/>
            <person name="Saw J.H."/>
            <person name="Jorgensen S.L."/>
            <person name="Zaremba-Niedzwiedzka K."/>
            <person name="Martijn J."/>
            <person name="Lind A.E."/>
            <person name="van Eijk R."/>
            <person name="Schleper C."/>
            <person name="Guy L."/>
            <person name="Ettema T.J."/>
        </authorList>
    </citation>
    <scope>NUCLEOTIDE SEQUENCE</scope>
</reference>
<name>A0A0F9LQ42_9ZZZZ</name>